<organism evidence="1 2">
    <name type="scientific">Halomonas flagellata</name>
    <dbReference type="NCBI Taxonomy" id="2920385"/>
    <lineage>
        <taxon>Bacteria</taxon>
        <taxon>Pseudomonadati</taxon>
        <taxon>Pseudomonadota</taxon>
        <taxon>Gammaproteobacteria</taxon>
        <taxon>Oceanospirillales</taxon>
        <taxon>Halomonadaceae</taxon>
        <taxon>Halomonas</taxon>
    </lineage>
</organism>
<dbReference type="Proteomes" id="UP001202117">
    <property type="component" value="Unassembled WGS sequence"/>
</dbReference>
<keyword evidence="2" id="KW-1185">Reference proteome</keyword>
<accession>A0ABS9S0Q8</accession>
<gene>
    <name evidence="1" type="ORF">MKP05_21565</name>
</gene>
<proteinExistence type="predicted"/>
<protein>
    <submittedName>
        <fullName evidence="1">Uncharacterized protein</fullName>
    </submittedName>
</protein>
<reference evidence="1 2" key="1">
    <citation type="submission" date="2022-02" db="EMBL/GenBank/DDBJ databases">
        <title>Halomonas fukangensis sp. nov., a halophilic bacterium isolated from a bulk soil of Kalidium foliatum at Fukang.</title>
        <authorList>
            <person name="Huang Y."/>
        </authorList>
    </citation>
    <scope>NUCLEOTIDE SEQUENCE [LARGE SCALE GENOMIC DNA]</scope>
    <source>
        <strain evidence="1 2">EGI 63088</strain>
    </source>
</reference>
<name>A0ABS9S0Q8_9GAMM</name>
<sequence length="120" mass="13947">MTNVERACLLAGLFPKELPGVLQDIRDRATYLREHEDNIRKEWDNGLITAEFWFDLAKRVHGAVEKYDKKLLKSRRLFADQLFDGHNALFTIDCIAKYAKKGNGSARFRLAVDMLFEHHP</sequence>
<evidence type="ECO:0000313" key="1">
    <source>
        <dbReference type="EMBL" id="MCH4565672.1"/>
    </source>
</evidence>
<evidence type="ECO:0000313" key="2">
    <source>
        <dbReference type="Proteomes" id="UP001202117"/>
    </source>
</evidence>
<dbReference type="EMBL" id="JAKVPY010000140">
    <property type="protein sequence ID" value="MCH4565672.1"/>
    <property type="molecule type" value="Genomic_DNA"/>
</dbReference>
<dbReference type="RefSeq" id="WP_240570172.1">
    <property type="nucleotide sequence ID" value="NZ_JAKVPY010000140.1"/>
</dbReference>
<comment type="caution">
    <text evidence="1">The sequence shown here is derived from an EMBL/GenBank/DDBJ whole genome shotgun (WGS) entry which is preliminary data.</text>
</comment>